<name>A0A427B0A2_ENSVE</name>
<proteinExistence type="predicted"/>
<organism evidence="1 2">
    <name type="scientific">Ensete ventricosum</name>
    <name type="common">Abyssinian banana</name>
    <name type="synonym">Musa ensete</name>
    <dbReference type="NCBI Taxonomy" id="4639"/>
    <lineage>
        <taxon>Eukaryota</taxon>
        <taxon>Viridiplantae</taxon>
        <taxon>Streptophyta</taxon>
        <taxon>Embryophyta</taxon>
        <taxon>Tracheophyta</taxon>
        <taxon>Spermatophyta</taxon>
        <taxon>Magnoliopsida</taxon>
        <taxon>Liliopsida</taxon>
        <taxon>Zingiberales</taxon>
        <taxon>Musaceae</taxon>
        <taxon>Ensete</taxon>
    </lineage>
</organism>
<evidence type="ECO:0000313" key="2">
    <source>
        <dbReference type="Proteomes" id="UP000287651"/>
    </source>
</evidence>
<sequence>MFRPKHRAPASANHKTADLVSSRPYVFVRLGWATAIAIGSGMRAPNALSWTVRRVTVLPTSRRVRRSDSVRIRWRHVRRTIARTQAPMLAMLETDPLVLEADALGFRPWAT</sequence>
<dbReference type="AlphaFoldDB" id="A0A427B0A2"/>
<reference evidence="1 2" key="1">
    <citation type="journal article" date="2014" name="Agronomy (Basel)">
        <title>A Draft Genome Sequence for Ensete ventricosum, the Drought-Tolerant Tree Against Hunger.</title>
        <authorList>
            <person name="Harrison J."/>
            <person name="Moore K.A."/>
            <person name="Paszkiewicz K."/>
            <person name="Jones T."/>
            <person name="Grant M."/>
            <person name="Ambacheew D."/>
            <person name="Muzemil S."/>
            <person name="Studholme D.J."/>
        </authorList>
    </citation>
    <scope>NUCLEOTIDE SEQUENCE [LARGE SCALE GENOMIC DNA]</scope>
</reference>
<dbReference type="Proteomes" id="UP000287651">
    <property type="component" value="Unassembled WGS sequence"/>
</dbReference>
<gene>
    <name evidence="1" type="ORF">B296_00000221</name>
</gene>
<protein>
    <submittedName>
        <fullName evidence="1">Uncharacterized protein</fullName>
    </submittedName>
</protein>
<comment type="caution">
    <text evidence="1">The sequence shown here is derived from an EMBL/GenBank/DDBJ whole genome shotgun (WGS) entry which is preliminary data.</text>
</comment>
<dbReference type="EMBL" id="AMZH03000795">
    <property type="protein sequence ID" value="RRT81929.1"/>
    <property type="molecule type" value="Genomic_DNA"/>
</dbReference>
<accession>A0A427B0A2</accession>
<evidence type="ECO:0000313" key="1">
    <source>
        <dbReference type="EMBL" id="RRT81929.1"/>
    </source>
</evidence>